<dbReference type="Proteomes" id="UP001162131">
    <property type="component" value="Unassembled WGS sequence"/>
</dbReference>
<evidence type="ECO:0000313" key="2">
    <source>
        <dbReference type="Proteomes" id="UP001162131"/>
    </source>
</evidence>
<keyword evidence="2" id="KW-1185">Reference proteome</keyword>
<name>A0AAU9J9B9_9CILI</name>
<protein>
    <submittedName>
        <fullName evidence="1">Uncharacterized protein</fullName>
    </submittedName>
</protein>
<comment type="caution">
    <text evidence="1">The sequence shown here is derived from an EMBL/GenBank/DDBJ whole genome shotgun (WGS) entry which is preliminary data.</text>
</comment>
<reference evidence="1" key="1">
    <citation type="submission" date="2021-09" db="EMBL/GenBank/DDBJ databases">
        <authorList>
            <consortium name="AG Swart"/>
            <person name="Singh M."/>
            <person name="Singh A."/>
            <person name="Seah K."/>
            <person name="Emmerich C."/>
        </authorList>
    </citation>
    <scope>NUCLEOTIDE SEQUENCE</scope>
    <source>
        <strain evidence="1">ATCC30299</strain>
    </source>
</reference>
<organism evidence="1 2">
    <name type="scientific">Blepharisma stoltei</name>
    <dbReference type="NCBI Taxonomy" id="1481888"/>
    <lineage>
        <taxon>Eukaryota</taxon>
        <taxon>Sar</taxon>
        <taxon>Alveolata</taxon>
        <taxon>Ciliophora</taxon>
        <taxon>Postciliodesmatophora</taxon>
        <taxon>Heterotrichea</taxon>
        <taxon>Heterotrichida</taxon>
        <taxon>Blepharismidae</taxon>
        <taxon>Blepharisma</taxon>
    </lineage>
</organism>
<gene>
    <name evidence="1" type="ORF">BSTOLATCC_MIC26447</name>
</gene>
<dbReference type="EMBL" id="CAJZBQ010000025">
    <property type="protein sequence ID" value="CAG9320533.1"/>
    <property type="molecule type" value="Genomic_DNA"/>
</dbReference>
<proteinExistence type="predicted"/>
<evidence type="ECO:0000313" key="1">
    <source>
        <dbReference type="EMBL" id="CAG9320533.1"/>
    </source>
</evidence>
<sequence>MVFLRLTSTLIRIGSFYCRQPVRAFSSHYDYPPDVPAPHRTSNPVIQLSIRLSKASSIFEIYSILESPKAILSHTTFALRIIGRIIKHAPSKKYYLLDKRFFDLLAKLEEGIDQLGNQEINDISFFWRTYLLVCKRDLLTVEGEKKYIKRMHELIDENAFMFRHLVSIIYDLSVIGITSKKLDEAIINGLMNKNEIMNAADLKQILISCIKNKRESSKSMISLCLERLDSVEEERMDTMHSIILLQELQQIGSPDEYPQLKDIFSKICNIIEKRISALTEFEVLNSIEFLAPRVPFKMPLFISLLEKIKVNLEKDPGGFSKWFIIGALRVALNTDKSICPTGLEDLAIQDIVGKIRNNVFPFTDIEEIITVYEKSNLCMPYELGLAIKNINASGKIDPKWLFGEITKRFGNVKVLDKNKQEVLLTDFINAQNNN</sequence>
<dbReference type="AlphaFoldDB" id="A0AAU9J9B9"/>
<accession>A0AAU9J9B9</accession>